<comment type="cofactor">
    <cofactor evidence="8">
        <name>Mn(2+)</name>
        <dbReference type="ChEBI" id="CHEBI:29035"/>
    </cofactor>
    <cofactor evidence="8">
        <name>Fe(2+)</name>
        <dbReference type="ChEBI" id="CHEBI:29033"/>
    </cofactor>
    <text evidence="8">Binds 1 Mn(2+) or Fe(2+) ion per subunit.</text>
</comment>
<name>A0A9D1FVB8_9BACT</name>
<dbReference type="AlphaFoldDB" id="A0A9D1FVB8"/>
<protein>
    <submittedName>
        <fullName evidence="9">Transcriptional repressor</fullName>
    </submittedName>
</protein>
<dbReference type="PANTHER" id="PTHR33202:SF7">
    <property type="entry name" value="FERRIC UPTAKE REGULATION PROTEIN"/>
    <property type="match status" value="1"/>
</dbReference>
<evidence type="ECO:0000313" key="9">
    <source>
        <dbReference type="EMBL" id="HIS82384.1"/>
    </source>
</evidence>
<feature type="binding site" evidence="8">
    <location>
        <position position="111"/>
    </location>
    <ligand>
        <name>Fe cation</name>
        <dbReference type="ChEBI" id="CHEBI:24875"/>
    </ligand>
</feature>
<dbReference type="GO" id="GO:0045892">
    <property type="term" value="P:negative regulation of DNA-templated transcription"/>
    <property type="evidence" value="ECO:0007669"/>
    <property type="project" value="TreeGrafter"/>
</dbReference>
<keyword evidence="6" id="KW-0804">Transcription</keyword>
<dbReference type="InterPro" id="IPR002481">
    <property type="entry name" value="FUR"/>
</dbReference>
<dbReference type="GO" id="GO:0003700">
    <property type="term" value="F:DNA-binding transcription factor activity"/>
    <property type="evidence" value="ECO:0007669"/>
    <property type="project" value="InterPro"/>
</dbReference>
<dbReference type="GO" id="GO:1900376">
    <property type="term" value="P:regulation of secondary metabolite biosynthetic process"/>
    <property type="evidence" value="ECO:0007669"/>
    <property type="project" value="TreeGrafter"/>
</dbReference>
<evidence type="ECO:0000256" key="2">
    <source>
        <dbReference type="ARBA" id="ARBA00022491"/>
    </source>
</evidence>
<gene>
    <name evidence="9" type="ORF">IAD41_02095</name>
</gene>
<keyword evidence="4" id="KW-0805">Transcription regulation</keyword>
<evidence type="ECO:0000256" key="5">
    <source>
        <dbReference type="ARBA" id="ARBA00023125"/>
    </source>
</evidence>
<sequence length="129" mass="14821">MNYSKQREIILNTLKENVVHPTAEYLWEKVKEKDPKISLATLYRNLNQLSENGIIKKIDGLETSSHFDHNTHEHYHFICTKCKRVFDIAAEVAPDLIKKTQSSTGFTIQNHDIVFSGICKDCNNNSKGE</sequence>
<dbReference type="Pfam" id="PF01475">
    <property type="entry name" value="FUR"/>
    <property type="match status" value="1"/>
</dbReference>
<feature type="binding site" evidence="7">
    <location>
        <position position="122"/>
    </location>
    <ligand>
        <name>Zn(2+)</name>
        <dbReference type="ChEBI" id="CHEBI:29105"/>
    </ligand>
</feature>
<dbReference type="Proteomes" id="UP000824139">
    <property type="component" value="Unassembled WGS sequence"/>
</dbReference>
<reference evidence="9" key="1">
    <citation type="submission" date="2020-10" db="EMBL/GenBank/DDBJ databases">
        <authorList>
            <person name="Gilroy R."/>
        </authorList>
    </citation>
    <scope>NUCLEOTIDE SEQUENCE</scope>
    <source>
        <strain evidence="9">CHK152-2994</strain>
    </source>
</reference>
<dbReference type="Gene3D" id="3.30.1490.190">
    <property type="match status" value="1"/>
</dbReference>
<accession>A0A9D1FVB8</accession>
<dbReference type="Gene3D" id="1.10.10.10">
    <property type="entry name" value="Winged helix-like DNA-binding domain superfamily/Winged helix DNA-binding domain"/>
    <property type="match status" value="1"/>
</dbReference>
<keyword evidence="3 7" id="KW-0862">Zinc</keyword>
<feature type="binding site" evidence="7">
    <location>
        <position position="82"/>
    </location>
    <ligand>
        <name>Zn(2+)</name>
        <dbReference type="ChEBI" id="CHEBI:29105"/>
    </ligand>
</feature>
<dbReference type="InterPro" id="IPR043135">
    <property type="entry name" value="Fur_C"/>
</dbReference>
<evidence type="ECO:0000256" key="7">
    <source>
        <dbReference type="PIRSR" id="PIRSR602481-1"/>
    </source>
</evidence>
<evidence type="ECO:0000313" key="10">
    <source>
        <dbReference type="Proteomes" id="UP000824139"/>
    </source>
</evidence>
<feature type="binding site" evidence="7">
    <location>
        <position position="79"/>
    </location>
    <ligand>
        <name>Zn(2+)</name>
        <dbReference type="ChEBI" id="CHEBI:29105"/>
    </ligand>
</feature>
<dbReference type="SUPFAM" id="SSF46785">
    <property type="entry name" value="Winged helix' DNA-binding domain"/>
    <property type="match status" value="1"/>
</dbReference>
<dbReference type="GO" id="GO:0008270">
    <property type="term" value="F:zinc ion binding"/>
    <property type="evidence" value="ECO:0007669"/>
    <property type="project" value="TreeGrafter"/>
</dbReference>
<evidence type="ECO:0000256" key="4">
    <source>
        <dbReference type="ARBA" id="ARBA00023015"/>
    </source>
</evidence>
<reference evidence="9" key="2">
    <citation type="journal article" date="2021" name="PeerJ">
        <title>Extensive microbial diversity within the chicken gut microbiome revealed by metagenomics and culture.</title>
        <authorList>
            <person name="Gilroy R."/>
            <person name="Ravi A."/>
            <person name="Getino M."/>
            <person name="Pursley I."/>
            <person name="Horton D.L."/>
            <person name="Alikhan N.F."/>
            <person name="Baker D."/>
            <person name="Gharbi K."/>
            <person name="Hall N."/>
            <person name="Watson M."/>
            <person name="Adriaenssens E.M."/>
            <person name="Foster-Nyarko E."/>
            <person name="Jarju S."/>
            <person name="Secka A."/>
            <person name="Antonio M."/>
            <person name="Oren A."/>
            <person name="Chaudhuri R.R."/>
            <person name="La Ragione R."/>
            <person name="Hildebrand F."/>
            <person name="Pallen M.J."/>
        </authorList>
    </citation>
    <scope>NUCLEOTIDE SEQUENCE</scope>
    <source>
        <strain evidence="9">CHK152-2994</strain>
    </source>
</reference>
<keyword evidence="7" id="KW-0479">Metal-binding</keyword>
<feature type="binding site" evidence="7">
    <location>
        <position position="119"/>
    </location>
    <ligand>
        <name>Zn(2+)</name>
        <dbReference type="ChEBI" id="CHEBI:29105"/>
    </ligand>
</feature>
<comment type="caution">
    <text evidence="9">The sequence shown here is derived from an EMBL/GenBank/DDBJ whole genome shotgun (WGS) entry which is preliminary data.</text>
</comment>
<keyword evidence="8" id="KW-0408">Iron</keyword>
<dbReference type="EMBL" id="DVJO01000048">
    <property type="protein sequence ID" value="HIS82384.1"/>
    <property type="molecule type" value="Genomic_DNA"/>
</dbReference>
<comment type="similarity">
    <text evidence="1">Belongs to the Fur family.</text>
</comment>
<dbReference type="PANTHER" id="PTHR33202">
    <property type="entry name" value="ZINC UPTAKE REGULATION PROTEIN"/>
    <property type="match status" value="1"/>
</dbReference>
<comment type="cofactor">
    <cofactor evidence="7">
        <name>Zn(2+)</name>
        <dbReference type="ChEBI" id="CHEBI:29105"/>
    </cofactor>
    <text evidence="7">Binds 1 zinc ion per subunit.</text>
</comment>
<evidence type="ECO:0000256" key="8">
    <source>
        <dbReference type="PIRSR" id="PIRSR602481-2"/>
    </source>
</evidence>
<dbReference type="CDD" id="cd07153">
    <property type="entry name" value="Fur_like"/>
    <property type="match status" value="1"/>
</dbReference>
<evidence type="ECO:0000256" key="1">
    <source>
        <dbReference type="ARBA" id="ARBA00007957"/>
    </source>
</evidence>
<organism evidence="9 10">
    <name type="scientific">Candidatus Scatenecus faecavium</name>
    <dbReference type="NCBI Taxonomy" id="2840915"/>
    <lineage>
        <taxon>Bacteria</taxon>
        <taxon>Candidatus Scatenecus</taxon>
    </lineage>
</organism>
<evidence type="ECO:0000256" key="6">
    <source>
        <dbReference type="ARBA" id="ARBA00023163"/>
    </source>
</evidence>
<proteinExistence type="inferred from homology"/>
<keyword evidence="5" id="KW-0238">DNA-binding</keyword>
<evidence type="ECO:0000256" key="3">
    <source>
        <dbReference type="ARBA" id="ARBA00022833"/>
    </source>
</evidence>
<dbReference type="InterPro" id="IPR036388">
    <property type="entry name" value="WH-like_DNA-bd_sf"/>
</dbReference>
<dbReference type="GO" id="GO:0000976">
    <property type="term" value="F:transcription cis-regulatory region binding"/>
    <property type="evidence" value="ECO:0007669"/>
    <property type="project" value="TreeGrafter"/>
</dbReference>
<keyword evidence="2" id="KW-0678">Repressor</keyword>
<dbReference type="InterPro" id="IPR036390">
    <property type="entry name" value="WH_DNA-bd_sf"/>
</dbReference>